<feature type="compositionally biased region" description="Low complexity" evidence="7">
    <location>
        <begin position="1116"/>
        <end position="1131"/>
    </location>
</feature>
<feature type="transmembrane region" description="Helical" evidence="8">
    <location>
        <begin position="274"/>
        <end position="298"/>
    </location>
</feature>
<dbReference type="Proteomes" id="UP001150569">
    <property type="component" value="Unassembled WGS sequence"/>
</dbReference>
<keyword evidence="6 8" id="KW-0472">Membrane</keyword>
<evidence type="ECO:0000259" key="9">
    <source>
        <dbReference type="Pfam" id="PF00324"/>
    </source>
</evidence>
<feature type="transmembrane region" description="Helical" evidence="8">
    <location>
        <begin position="567"/>
        <end position="587"/>
    </location>
</feature>
<evidence type="ECO:0000256" key="8">
    <source>
        <dbReference type="SAM" id="Phobius"/>
    </source>
</evidence>
<evidence type="ECO:0000256" key="7">
    <source>
        <dbReference type="SAM" id="MobiDB-lite"/>
    </source>
</evidence>
<evidence type="ECO:0000256" key="5">
    <source>
        <dbReference type="ARBA" id="ARBA00022989"/>
    </source>
</evidence>
<feature type="transmembrane region" description="Helical" evidence="8">
    <location>
        <begin position="318"/>
        <end position="342"/>
    </location>
</feature>
<feature type="region of interest" description="Disordered" evidence="7">
    <location>
        <begin position="1015"/>
        <end position="1073"/>
    </location>
</feature>
<keyword evidence="4 8" id="KW-0812">Transmembrane</keyword>
<feature type="compositionally biased region" description="Polar residues" evidence="7">
    <location>
        <begin position="1015"/>
        <end position="1034"/>
    </location>
</feature>
<evidence type="ECO:0000256" key="2">
    <source>
        <dbReference type="ARBA" id="ARBA00010593"/>
    </source>
</evidence>
<dbReference type="GO" id="GO:0005774">
    <property type="term" value="C:vacuolar membrane"/>
    <property type="evidence" value="ECO:0007669"/>
    <property type="project" value="TreeGrafter"/>
</dbReference>
<name>A0A9W8DUW1_9FUNG</name>
<dbReference type="GO" id="GO:0055075">
    <property type="term" value="P:potassium ion homeostasis"/>
    <property type="evidence" value="ECO:0007669"/>
    <property type="project" value="TreeGrafter"/>
</dbReference>
<sequence>MPRYLSRAGTGIDVFQNELSRFVSIDDRDTQVRANSSVSGRSHAHRRHRRNLVRRRNPTATGFLASYLSEEQSHAPHNPHRRLSDSHVAYHSAPGPTAGHVWSETDDGAEVHGREHHQFRRPLRLRRRHRSSDSAKGNGHPFPHLLYSPHTPLLDDGGTSQRPLSYGTSLSADPPVPPSDHFPAKQTEPTAAAKLGTFEGVFLPVCSSIWGIILFVRVGFAVGQAGILGTVGIFLLSYFVTLLASLSVSAISSNGVVKSGGPYYMISRCLGPEFGGSVGVVFAFGTLLSGVLSAIAFAEPLVATFGVTNGSLLRALPVGYWYELGYNSISLFLCIVVCLLGVQLFAKANTVLTGIVFTATLSTLLSFVFKAPFSDPAGPVEFTGFSWRTFQDNLWPRYDVPVPGMPLEDHFSMFALLFPACIGIMAGASMSGDLRNPGRSIPRGTLGGMALTCSVYLLLVIGLGCTTSRDTLLRNYNVLQDISVFPSMVALGALSTAFTSTLTCIILASKILQAIGRDHIVPGFDYFAYGTPATDEPTVSSLFSYAVCQLALFAGDINAVAPYVTMFYLLTFTILNLACCLLKVSSAPNFRPSFRYFKAWTALLGVVVSFGLMLVVNPLAACVSLFLAYLLFIVIHYTAPPKAWGDVTQSLIYHQVRKYLLRLDMRKEHVKFWRPQILLLVHNPRRMYHLIKFCNSLKKGGLFILGHILKGDFHAHLPELRRQQQAWLRFVDVTDIKAFVDLTISDCERTGARNLIMASGLGGMRPNLVVMGLYNLSGYRYRLRFQREEDSADSAAFSEDSYDPRLDDTDLPTDQIELETSMSVQDYVCIIEDLLMVRKAVALAYGFTRLHRTCPPPCRSWWPPFAAHERKKYIDLWPIQMSLEHPYSAGPGAGSPTDETGTTVPGAGQRVFTTNFDSYALVLQLGTILHMVPYWRDHFILRVMCFVERAEDVAEEFARVRSLLTTLRIRAELHVLHLDCGQVATYDLIVQGDSTHVEVEALSQLHRVLDQSHLRTASTDSPSMQHPPETNQAPTVVWKTDAAAAGRDNKAAEEPERPPTSHAALPTAPAGTGRAISRRATVADIQRHAGPDALLSTSMKVNLTVPHAIGPMLGGESSTSSEDYSEVSSVSSDEETDTGCEIAYGQPQPESSGLSGPPPRDVTPEPSHVQIDVPEPDPSRGTRSPHVSFAPATAPETTANTATAAVDLGPCLLNGHRSTSDLPSSSGIATPNSRTTGRRLEFNELTSRAQNIILNNLIQLHSSDTAVLLTTLPTPDKGTYLSEERSVRYVEDIELLVNGLPPTMLVHAASLTVTTAL</sequence>
<feature type="transmembrane region" description="Helical" evidence="8">
    <location>
        <begin position="411"/>
        <end position="432"/>
    </location>
</feature>
<evidence type="ECO:0000256" key="6">
    <source>
        <dbReference type="ARBA" id="ARBA00023136"/>
    </source>
</evidence>
<proteinExistence type="inferred from homology"/>
<feature type="transmembrane region" description="Helical" evidence="8">
    <location>
        <begin position="599"/>
        <end position="632"/>
    </location>
</feature>
<dbReference type="Pfam" id="PF03522">
    <property type="entry name" value="SLC12"/>
    <property type="match status" value="1"/>
</dbReference>
<feature type="region of interest" description="Disordered" evidence="7">
    <location>
        <begin position="71"/>
        <end position="185"/>
    </location>
</feature>
<feature type="region of interest" description="Disordered" evidence="7">
    <location>
        <begin position="1111"/>
        <end position="1196"/>
    </location>
</feature>
<accession>A0A9W8DUW1</accession>
<gene>
    <name evidence="11" type="ORF">IWQ60_007276</name>
</gene>
<feature type="transmembrane region" description="Helical" evidence="8">
    <location>
        <begin position="542"/>
        <end position="561"/>
    </location>
</feature>
<feature type="compositionally biased region" description="Basic residues" evidence="7">
    <location>
        <begin position="42"/>
        <end position="57"/>
    </location>
</feature>
<feature type="transmembrane region" description="Helical" evidence="8">
    <location>
        <begin position="349"/>
        <end position="369"/>
    </location>
</feature>
<reference evidence="11" key="1">
    <citation type="submission" date="2022-07" db="EMBL/GenBank/DDBJ databases">
        <title>Phylogenomic reconstructions and comparative analyses of Kickxellomycotina fungi.</title>
        <authorList>
            <person name="Reynolds N.K."/>
            <person name="Stajich J.E."/>
            <person name="Barry K."/>
            <person name="Grigoriev I.V."/>
            <person name="Crous P."/>
            <person name="Smith M.E."/>
        </authorList>
    </citation>
    <scope>NUCLEOTIDE SEQUENCE</scope>
    <source>
        <strain evidence="11">RSA 861</strain>
    </source>
</reference>
<keyword evidence="5 8" id="KW-1133">Transmembrane helix</keyword>
<comment type="subcellular location">
    <subcellularLocation>
        <location evidence="1">Membrane</location>
        <topology evidence="1">Multi-pass membrane protein</topology>
    </subcellularLocation>
</comment>
<feature type="compositionally biased region" description="Basic and acidic residues" evidence="7">
    <location>
        <begin position="1047"/>
        <end position="1059"/>
    </location>
</feature>
<feature type="transmembrane region" description="Helical" evidence="8">
    <location>
        <begin position="484"/>
        <end position="508"/>
    </location>
</feature>
<dbReference type="InterPro" id="IPR004841">
    <property type="entry name" value="AA-permease/SLC12A_dom"/>
</dbReference>
<feature type="compositionally biased region" description="Basic residues" evidence="7">
    <location>
        <begin position="114"/>
        <end position="130"/>
    </location>
</feature>
<dbReference type="OrthoDB" id="2020542at2759"/>
<keyword evidence="12" id="KW-1185">Reference proteome</keyword>
<dbReference type="PANTHER" id="PTHR11827:SF72">
    <property type="entry name" value="GH08340P"/>
    <property type="match status" value="1"/>
</dbReference>
<evidence type="ECO:0000259" key="10">
    <source>
        <dbReference type="Pfam" id="PF03522"/>
    </source>
</evidence>
<feature type="region of interest" description="Disordered" evidence="7">
    <location>
        <begin position="33"/>
        <end position="58"/>
    </location>
</feature>
<feature type="transmembrane region" description="Helical" evidence="8">
    <location>
        <begin position="226"/>
        <end position="253"/>
    </location>
</feature>
<dbReference type="Gene3D" id="1.20.1740.10">
    <property type="entry name" value="Amino acid/polyamine transporter I"/>
    <property type="match status" value="1"/>
</dbReference>
<keyword evidence="3" id="KW-0813">Transport</keyword>
<feature type="transmembrane region" description="Helical" evidence="8">
    <location>
        <begin position="444"/>
        <end position="464"/>
    </location>
</feature>
<evidence type="ECO:0000256" key="3">
    <source>
        <dbReference type="ARBA" id="ARBA00022448"/>
    </source>
</evidence>
<protein>
    <submittedName>
        <fullName evidence="11">Uncharacterized protein</fullName>
    </submittedName>
</protein>
<dbReference type="GO" id="GO:0034486">
    <property type="term" value="P:vacuolar transmembrane transport"/>
    <property type="evidence" value="ECO:0007669"/>
    <property type="project" value="TreeGrafter"/>
</dbReference>
<evidence type="ECO:0000256" key="4">
    <source>
        <dbReference type="ARBA" id="ARBA00022692"/>
    </source>
</evidence>
<feature type="transmembrane region" description="Helical" evidence="8">
    <location>
        <begin position="201"/>
        <end position="220"/>
    </location>
</feature>
<feature type="domain" description="Amino acid permease/ SLC12A" evidence="9">
    <location>
        <begin position="202"/>
        <end position="678"/>
    </location>
</feature>
<dbReference type="GO" id="GO:0015379">
    <property type="term" value="F:potassium:chloride symporter activity"/>
    <property type="evidence" value="ECO:0007669"/>
    <property type="project" value="TreeGrafter"/>
</dbReference>
<evidence type="ECO:0000256" key="1">
    <source>
        <dbReference type="ARBA" id="ARBA00004141"/>
    </source>
</evidence>
<dbReference type="InterPro" id="IPR004842">
    <property type="entry name" value="SLC12A_fam"/>
</dbReference>
<dbReference type="Pfam" id="PF00324">
    <property type="entry name" value="AA_permease"/>
    <property type="match status" value="1"/>
</dbReference>
<dbReference type="InterPro" id="IPR018491">
    <property type="entry name" value="SLC12_C"/>
</dbReference>
<evidence type="ECO:0000313" key="12">
    <source>
        <dbReference type="Proteomes" id="UP001150569"/>
    </source>
</evidence>
<dbReference type="PANTHER" id="PTHR11827">
    <property type="entry name" value="SOLUTE CARRIER FAMILY 12, CATION COTRANSPORTERS"/>
    <property type="match status" value="1"/>
</dbReference>
<dbReference type="GO" id="GO:0006884">
    <property type="term" value="P:cell volume homeostasis"/>
    <property type="evidence" value="ECO:0007669"/>
    <property type="project" value="TreeGrafter"/>
</dbReference>
<evidence type="ECO:0000313" key="11">
    <source>
        <dbReference type="EMBL" id="KAJ1919280.1"/>
    </source>
</evidence>
<comment type="caution">
    <text evidence="11">The sequence shown here is derived from an EMBL/GenBank/DDBJ whole genome shotgun (WGS) entry which is preliminary data.</text>
</comment>
<organism evidence="11 12">
    <name type="scientific">Tieghemiomyces parasiticus</name>
    <dbReference type="NCBI Taxonomy" id="78921"/>
    <lineage>
        <taxon>Eukaryota</taxon>
        <taxon>Fungi</taxon>
        <taxon>Fungi incertae sedis</taxon>
        <taxon>Zoopagomycota</taxon>
        <taxon>Kickxellomycotina</taxon>
        <taxon>Dimargaritomycetes</taxon>
        <taxon>Dimargaritales</taxon>
        <taxon>Dimargaritaceae</taxon>
        <taxon>Tieghemiomyces</taxon>
    </lineage>
</organism>
<dbReference type="EMBL" id="JANBPT010000477">
    <property type="protein sequence ID" value="KAJ1919280.1"/>
    <property type="molecule type" value="Genomic_DNA"/>
</dbReference>
<feature type="compositionally biased region" description="Polar residues" evidence="7">
    <location>
        <begin position="158"/>
        <end position="171"/>
    </location>
</feature>
<dbReference type="GO" id="GO:0055064">
    <property type="term" value="P:chloride ion homeostasis"/>
    <property type="evidence" value="ECO:0007669"/>
    <property type="project" value="TreeGrafter"/>
</dbReference>
<feature type="domain" description="SLC12A transporter C-terminal" evidence="10">
    <location>
        <begin position="690"/>
        <end position="772"/>
    </location>
</feature>
<dbReference type="FunFam" id="1.20.1740.10:FF:000013">
    <property type="entry name" value="Solute carrier family 12 member"/>
    <property type="match status" value="1"/>
</dbReference>
<comment type="similarity">
    <text evidence="2">Belongs to the SLC12A transporter family.</text>
</comment>